<evidence type="ECO:0000313" key="2">
    <source>
        <dbReference type="Proteomes" id="UP001190700"/>
    </source>
</evidence>
<dbReference type="Proteomes" id="UP001190700">
    <property type="component" value="Unassembled WGS sequence"/>
</dbReference>
<evidence type="ECO:0000313" key="1">
    <source>
        <dbReference type="EMBL" id="KAK3249039.1"/>
    </source>
</evidence>
<keyword evidence="2" id="KW-1185">Reference proteome</keyword>
<sequence>MLRYAMTFTHARVPYQLRILTASLDRVDIFKLTLPAGRPNALTQQRMCGLTAKHNGVKCLSYLRENGYAWDTSTAVGAARFGSHECLDYALTHGCPRDEEAITRTATQAEHLDCLKCALKHGCQLSEQIREQLRMFQVDEDNPCDVYLRTLF</sequence>
<dbReference type="EMBL" id="LGRX02027621">
    <property type="protein sequence ID" value="KAK3249039.1"/>
    <property type="molecule type" value="Genomic_DNA"/>
</dbReference>
<gene>
    <name evidence="1" type="ORF">CYMTET_41518</name>
</gene>
<name>A0AAE0F2F6_9CHLO</name>
<dbReference type="AlphaFoldDB" id="A0AAE0F2F6"/>
<comment type="caution">
    <text evidence="1">The sequence shown here is derived from an EMBL/GenBank/DDBJ whole genome shotgun (WGS) entry which is preliminary data.</text>
</comment>
<reference evidence="1 2" key="1">
    <citation type="journal article" date="2015" name="Genome Biol. Evol.">
        <title>Comparative Genomics of a Bacterivorous Green Alga Reveals Evolutionary Causalities and Consequences of Phago-Mixotrophic Mode of Nutrition.</title>
        <authorList>
            <person name="Burns J.A."/>
            <person name="Paasch A."/>
            <person name="Narechania A."/>
            <person name="Kim E."/>
        </authorList>
    </citation>
    <scope>NUCLEOTIDE SEQUENCE [LARGE SCALE GENOMIC DNA]</scope>
    <source>
        <strain evidence="1 2">PLY_AMNH</strain>
    </source>
</reference>
<proteinExistence type="predicted"/>
<accession>A0AAE0F2F6</accession>
<protein>
    <submittedName>
        <fullName evidence="1">Uncharacterized protein</fullName>
    </submittedName>
</protein>
<dbReference type="SUPFAM" id="SSF140860">
    <property type="entry name" value="Pseudo ankyrin repeat-like"/>
    <property type="match status" value="1"/>
</dbReference>
<organism evidence="1 2">
    <name type="scientific">Cymbomonas tetramitiformis</name>
    <dbReference type="NCBI Taxonomy" id="36881"/>
    <lineage>
        <taxon>Eukaryota</taxon>
        <taxon>Viridiplantae</taxon>
        <taxon>Chlorophyta</taxon>
        <taxon>Pyramimonadophyceae</taxon>
        <taxon>Pyramimonadales</taxon>
        <taxon>Pyramimonadaceae</taxon>
        <taxon>Cymbomonas</taxon>
    </lineage>
</organism>